<dbReference type="CDD" id="cd08690">
    <property type="entry name" value="C2_Freud-1"/>
    <property type="match status" value="1"/>
</dbReference>
<dbReference type="Pfam" id="PF00168">
    <property type="entry name" value="C2"/>
    <property type="match status" value="1"/>
</dbReference>
<feature type="region of interest" description="Disordered" evidence="2">
    <location>
        <begin position="182"/>
        <end position="228"/>
    </location>
</feature>
<feature type="region of interest" description="Disordered" evidence="2">
    <location>
        <begin position="311"/>
        <end position="342"/>
    </location>
</feature>
<gene>
    <name evidence="4" type="ORF">GWI33_020431</name>
</gene>
<dbReference type="Pfam" id="PF21528">
    <property type="entry name" value="CC2D1A-B_DM14"/>
    <property type="match status" value="3"/>
</dbReference>
<evidence type="ECO:0000313" key="5">
    <source>
        <dbReference type="Proteomes" id="UP000625711"/>
    </source>
</evidence>
<feature type="region of interest" description="Disordered" evidence="2">
    <location>
        <begin position="417"/>
        <end position="470"/>
    </location>
</feature>
<feature type="region of interest" description="Disordered" evidence="2">
    <location>
        <begin position="1"/>
        <end position="49"/>
    </location>
</feature>
<sequence>MFSKKKPERSKRNNGATMSQFGLFDIPNDFNPMNPLGGSMDSDGNDSDLEAELAALAGGNNAMKSRKKDSNVPMSKMEFDVMVSESLKDDDVNDEDVDENDPDLLSELNDITGLADEPSTASPDIQQNSNENIVDILTNRIKNYQIVEGEAKSAGETSKARRFGRAIKTLNDLLKKAKAGSDINLNDDSVPPEITIKPKQTPSEHKMPEESDNSAAVLTPSRPAPTLPPQVPENPLPDVVQQNVVDIKANIDSELLNMLLDRQKEYKRAALQSKKNGNTEIALKYVKVAKQFDQVIEAVKCGQSVDLSNMPGPPGEVHTEPQVQETELQKQSPDIEVPGLPSDIPEPELISAGTMEEALQQRLVFYKQHEQKAKEEDNASKARRFGRMVKQFEQALKAYKAGKSVAFDELPTPPGFAPLPVSGATPASSDSAVTVKPKLPTPPKPKMQGSDESVNQPAKPGVSRISGNKVSTTHQEKQIMILQAKQKQFKTAALNAKKKGELVQAKEYLRQAHGFDKLIEAAQAGLPVDWGTIPVSPEAKSQLDNEYDIVMAAECTENTDSDSDVLTRLEMQLTKQLKMCLSTRDHHKALGDVAGTNRFERLALNVTKDLDLVRLAKRTGSGIPKFHYETKDFSIVKSFTELNDNDLELVIIRGINYKTDSPKDIDTYVKFEFPFPQDTPYYDKTGTVKDTNNPSYNHTFIIPIQRTSRQCQRVFKRHGIKFEVYSKGCDCGCASNIISCFSGFFRSDSLIGTVNLKLQQLETQCEIHDSFDVMDGRRKTGGKLEIRLRLRNPIVTQQVEQIQEKWLIIAQ</sequence>
<evidence type="ECO:0000256" key="1">
    <source>
        <dbReference type="ARBA" id="ARBA00010672"/>
    </source>
</evidence>
<dbReference type="InterPro" id="IPR000008">
    <property type="entry name" value="C2_dom"/>
</dbReference>
<reference evidence="4" key="1">
    <citation type="submission" date="2020-08" db="EMBL/GenBank/DDBJ databases">
        <title>Genome sequencing and assembly of the red palm weevil Rhynchophorus ferrugineus.</title>
        <authorList>
            <person name="Dias G.B."/>
            <person name="Bergman C.M."/>
            <person name="Manee M."/>
        </authorList>
    </citation>
    <scope>NUCLEOTIDE SEQUENCE</scope>
    <source>
        <strain evidence="4">AA-2017</strain>
        <tissue evidence="4">Whole larva</tissue>
    </source>
</reference>
<protein>
    <recommendedName>
        <fullName evidence="3">C2 domain-containing protein</fullName>
    </recommendedName>
</protein>
<feature type="domain" description="C2" evidence="3">
    <location>
        <begin position="627"/>
        <end position="771"/>
    </location>
</feature>
<dbReference type="InterPro" id="IPR037772">
    <property type="entry name" value="C2_Freud"/>
</dbReference>
<dbReference type="InterPro" id="IPR035892">
    <property type="entry name" value="C2_domain_sf"/>
</dbReference>
<evidence type="ECO:0000259" key="3">
    <source>
        <dbReference type="PROSITE" id="PS50004"/>
    </source>
</evidence>
<comment type="caution">
    <text evidence="4">The sequence shown here is derived from an EMBL/GenBank/DDBJ whole genome shotgun (WGS) entry which is preliminary data.</text>
</comment>
<evidence type="ECO:0000313" key="4">
    <source>
        <dbReference type="EMBL" id="KAF7266248.1"/>
    </source>
</evidence>
<dbReference type="Proteomes" id="UP000625711">
    <property type="component" value="Unassembled WGS sequence"/>
</dbReference>
<dbReference type="SUPFAM" id="SSF49562">
    <property type="entry name" value="C2 domain (Calcium/lipid-binding domain, CaLB)"/>
    <property type="match status" value="1"/>
</dbReference>
<dbReference type="PANTHER" id="PTHR13076:SF9">
    <property type="entry name" value="COILED-COIL AND C2 DOMAIN-CONTAINING PROTEIN 1-LIKE"/>
    <property type="match status" value="1"/>
</dbReference>
<dbReference type="PROSITE" id="PS50004">
    <property type="entry name" value="C2"/>
    <property type="match status" value="1"/>
</dbReference>
<dbReference type="SMART" id="SM00239">
    <property type="entry name" value="C2"/>
    <property type="match status" value="1"/>
</dbReference>
<keyword evidence="5" id="KW-1185">Reference proteome</keyword>
<organism evidence="4 5">
    <name type="scientific">Rhynchophorus ferrugineus</name>
    <name type="common">Red palm weevil</name>
    <name type="synonym">Curculio ferrugineus</name>
    <dbReference type="NCBI Taxonomy" id="354439"/>
    <lineage>
        <taxon>Eukaryota</taxon>
        <taxon>Metazoa</taxon>
        <taxon>Ecdysozoa</taxon>
        <taxon>Arthropoda</taxon>
        <taxon>Hexapoda</taxon>
        <taxon>Insecta</taxon>
        <taxon>Pterygota</taxon>
        <taxon>Neoptera</taxon>
        <taxon>Endopterygota</taxon>
        <taxon>Coleoptera</taxon>
        <taxon>Polyphaga</taxon>
        <taxon>Cucujiformia</taxon>
        <taxon>Curculionidae</taxon>
        <taxon>Dryophthorinae</taxon>
        <taxon>Rhynchophorus</taxon>
    </lineage>
</organism>
<dbReference type="InterPro" id="IPR039725">
    <property type="entry name" value="CC2D1A/B"/>
</dbReference>
<dbReference type="Gene3D" id="2.60.40.150">
    <property type="entry name" value="C2 domain"/>
    <property type="match status" value="1"/>
</dbReference>
<dbReference type="EMBL" id="JAACXV010014551">
    <property type="protein sequence ID" value="KAF7266248.1"/>
    <property type="molecule type" value="Genomic_DNA"/>
</dbReference>
<dbReference type="OrthoDB" id="19996at2759"/>
<feature type="compositionally biased region" description="Polar residues" evidence="2">
    <location>
        <begin position="321"/>
        <end position="332"/>
    </location>
</feature>
<evidence type="ECO:0000256" key="2">
    <source>
        <dbReference type="SAM" id="MobiDB-lite"/>
    </source>
</evidence>
<dbReference type="InterPro" id="IPR006608">
    <property type="entry name" value="CC2D1A/B_DM14"/>
</dbReference>
<proteinExistence type="inferred from homology"/>
<dbReference type="AlphaFoldDB" id="A0A834M0I4"/>
<name>A0A834M0I4_RHYFE</name>
<comment type="similarity">
    <text evidence="1">Belongs to the CC2D1 family.</text>
</comment>
<dbReference type="SMART" id="SM00685">
    <property type="entry name" value="DM14"/>
    <property type="match status" value="4"/>
</dbReference>
<accession>A0A834M0I4</accession>
<dbReference type="GO" id="GO:0001227">
    <property type="term" value="F:DNA-binding transcription repressor activity, RNA polymerase II-specific"/>
    <property type="evidence" value="ECO:0007669"/>
    <property type="project" value="InterPro"/>
</dbReference>
<dbReference type="PANTHER" id="PTHR13076">
    <property type="entry name" value="COILED-COIL AND C2 DOMAIN-CONTAINING PROTEIN 1-LIKE"/>
    <property type="match status" value="1"/>
</dbReference>